<keyword evidence="5" id="KW-0238">DNA-binding</keyword>
<dbReference type="PANTHER" id="PTHR47165">
    <property type="entry name" value="OS03G0429900 PROTEIN"/>
    <property type="match status" value="1"/>
</dbReference>
<evidence type="ECO:0000256" key="2">
    <source>
        <dbReference type="ARBA" id="ARBA00022723"/>
    </source>
</evidence>
<accession>A0AAV2F5Z3</accession>
<reference evidence="8 9" key="1">
    <citation type="submission" date="2024-04" db="EMBL/GenBank/DDBJ databases">
        <authorList>
            <person name="Fracassetti M."/>
        </authorList>
    </citation>
    <scope>NUCLEOTIDE SEQUENCE [LARGE SCALE GENOMIC DNA]</scope>
</reference>
<evidence type="ECO:0000256" key="1">
    <source>
        <dbReference type="ARBA" id="ARBA00005690"/>
    </source>
</evidence>
<feature type="compositionally biased region" description="Basic and acidic residues" evidence="6">
    <location>
        <begin position="145"/>
        <end position="158"/>
    </location>
</feature>
<dbReference type="GO" id="GO:0003677">
    <property type="term" value="F:DNA binding"/>
    <property type="evidence" value="ECO:0007669"/>
    <property type="project" value="UniProtKB-KW"/>
</dbReference>
<evidence type="ECO:0000256" key="5">
    <source>
        <dbReference type="ARBA" id="ARBA00023125"/>
    </source>
</evidence>
<feature type="compositionally biased region" description="Polar residues" evidence="6">
    <location>
        <begin position="159"/>
        <end position="183"/>
    </location>
</feature>
<feature type="region of interest" description="Disordered" evidence="6">
    <location>
        <begin position="145"/>
        <end position="183"/>
    </location>
</feature>
<dbReference type="InterPro" id="IPR013955">
    <property type="entry name" value="Rep_factor-A_C"/>
</dbReference>
<name>A0AAV2F5Z3_9ROSI</name>
<keyword evidence="9" id="KW-1185">Reference proteome</keyword>
<evidence type="ECO:0000256" key="3">
    <source>
        <dbReference type="ARBA" id="ARBA00022771"/>
    </source>
</evidence>
<evidence type="ECO:0000256" key="6">
    <source>
        <dbReference type="SAM" id="MobiDB-lite"/>
    </source>
</evidence>
<dbReference type="InterPro" id="IPR047192">
    <property type="entry name" value="Euk_RPA1_DBD_C"/>
</dbReference>
<dbReference type="PANTHER" id="PTHR47165:SF4">
    <property type="entry name" value="OS03G0429900 PROTEIN"/>
    <property type="match status" value="1"/>
</dbReference>
<dbReference type="AlphaFoldDB" id="A0AAV2F5Z3"/>
<gene>
    <name evidence="8" type="ORF">LTRI10_LOCUS34226</name>
</gene>
<dbReference type="SUPFAM" id="SSF50249">
    <property type="entry name" value="Nucleic acid-binding proteins"/>
    <property type="match status" value="1"/>
</dbReference>
<evidence type="ECO:0000256" key="4">
    <source>
        <dbReference type="ARBA" id="ARBA00022833"/>
    </source>
</evidence>
<dbReference type="Proteomes" id="UP001497516">
    <property type="component" value="Chromosome 6"/>
</dbReference>
<dbReference type="Pfam" id="PF08646">
    <property type="entry name" value="Rep_fac-A_C"/>
    <property type="match status" value="1"/>
</dbReference>
<evidence type="ECO:0000259" key="7">
    <source>
        <dbReference type="Pfam" id="PF08646"/>
    </source>
</evidence>
<evidence type="ECO:0000313" key="9">
    <source>
        <dbReference type="Proteomes" id="UP001497516"/>
    </source>
</evidence>
<feature type="compositionally biased region" description="Polar residues" evidence="6">
    <location>
        <begin position="210"/>
        <end position="221"/>
    </location>
</feature>
<feature type="domain" description="Replication factor A C-terminal" evidence="7">
    <location>
        <begin position="12"/>
        <end position="147"/>
    </location>
</feature>
<keyword evidence="3" id="KW-0863">Zinc-finger</keyword>
<organism evidence="8 9">
    <name type="scientific">Linum trigynum</name>
    <dbReference type="NCBI Taxonomy" id="586398"/>
    <lineage>
        <taxon>Eukaryota</taxon>
        <taxon>Viridiplantae</taxon>
        <taxon>Streptophyta</taxon>
        <taxon>Embryophyta</taxon>
        <taxon>Tracheophyta</taxon>
        <taxon>Spermatophyta</taxon>
        <taxon>Magnoliopsida</taxon>
        <taxon>eudicotyledons</taxon>
        <taxon>Gunneridae</taxon>
        <taxon>Pentapetalae</taxon>
        <taxon>rosids</taxon>
        <taxon>fabids</taxon>
        <taxon>Malpighiales</taxon>
        <taxon>Linaceae</taxon>
        <taxon>Linum</taxon>
    </lineage>
</organism>
<protein>
    <recommendedName>
        <fullName evidence="7">Replication factor A C-terminal domain-containing protein</fullName>
    </recommendedName>
</protein>
<keyword evidence="2" id="KW-0479">Metal-binding</keyword>
<dbReference type="GO" id="GO:0008270">
    <property type="term" value="F:zinc ion binding"/>
    <property type="evidence" value="ECO:0007669"/>
    <property type="project" value="UniProtKB-KW"/>
</dbReference>
<dbReference type="Gene3D" id="2.40.50.140">
    <property type="entry name" value="Nucleic acid-binding proteins"/>
    <property type="match status" value="1"/>
</dbReference>
<proteinExistence type="inferred from homology"/>
<evidence type="ECO:0000313" key="8">
    <source>
        <dbReference type="EMBL" id="CAL1393666.1"/>
    </source>
</evidence>
<dbReference type="EMBL" id="OZ034819">
    <property type="protein sequence ID" value="CAL1393666.1"/>
    <property type="molecule type" value="Genomic_DNA"/>
</dbReference>
<keyword evidence="4" id="KW-0862">Zinc</keyword>
<feature type="region of interest" description="Disordered" evidence="6">
    <location>
        <begin position="204"/>
        <end position="235"/>
    </location>
</feature>
<dbReference type="InterPro" id="IPR012340">
    <property type="entry name" value="NA-bd_OB-fold"/>
</dbReference>
<dbReference type="CDD" id="cd04476">
    <property type="entry name" value="RPA1_DBD_C"/>
    <property type="match status" value="1"/>
</dbReference>
<comment type="similarity">
    <text evidence="1">Belongs to the replication factor A protein 1 family.</text>
</comment>
<sequence>MKFIEDNLNKVFYVKCMITKVNEEWFYLGCPVCPSKLHADGDHQFCLKCSKVMTATAKRFKIGVSVQDPSGEGKFVILDHAGFGYFDKTAEQLYFESSDKEQILPTSLLQLEGLHLTFLIKITEYNYSKESKYFTVVEIQKEKIKDDNSASTKEETNTLKRVNSSSQSLITTTTASPPSQQDSAVITTDAADFVGTNVDSSVQEIDAAQNDGTNPGTSTTNSKRKFAALSDVEDN</sequence>